<dbReference type="Gene3D" id="3.30.10.10">
    <property type="entry name" value="Trypsin Inhibitor V, subunit A"/>
    <property type="match status" value="1"/>
</dbReference>
<keyword evidence="1" id="KW-0732">Signal</keyword>
<evidence type="ECO:0000313" key="3">
    <source>
        <dbReference type="EMBL" id="OQR90764.1"/>
    </source>
</evidence>
<gene>
    <name evidence="3" type="ORF">ACHHYP_05274</name>
</gene>
<name>A0A0A7CNL6_ACHHY</name>
<dbReference type="OrthoDB" id="10013825at2759"/>
<dbReference type="EMBL" id="JNBR01000582">
    <property type="protein sequence ID" value="OQR90764.1"/>
    <property type="molecule type" value="Genomic_DNA"/>
</dbReference>
<organism evidence="2">
    <name type="scientific">Achlya hypogyna</name>
    <name type="common">Oomycete</name>
    <name type="synonym">Protoachlya hypogyna</name>
    <dbReference type="NCBI Taxonomy" id="1202772"/>
    <lineage>
        <taxon>Eukaryota</taxon>
        <taxon>Sar</taxon>
        <taxon>Stramenopiles</taxon>
        <taxon>Oomycota</taxon>
        <taxon>Saprolegniomycetes</taxon>
        <taxon>Saprolegniales</taxon>
        <taxon>Achlyaceae</taxon>
        <taxon>Achlya</taxon>
    </lineage>
</organism>
<dbReference type="AlphaFoldDB" id="A0A0A7CNL6"/>
<dbReference type="Proteomes" id="UP000243579">
    <property type="component" value="Unassembled WGS sequence"/>
</dbReference>
<proteinExistence type="predicted"/>
<feature type="chain" id="PRO_5002025942" evidence="1">
    <location>
        <begin position="19"/>
        <end position="99"/>
    </location>
</feature>
<accession>A0A0A7CNL6</accession>
<feature type="signal peptide" evidence="1">
    <location>
        <begin position="1"/>
        <end position="18"/>
    </location>
</feature>
<evidence type="ECO:0000313" key="4">
    <source>
        <dbReference type="Proteomes" id="UP000243579"/>
    </source>
</evidence>
<reference evidence="2 4" key="1">
    <citation type="journal article" date="2014" name="Genome Biol. Evol.">
        <title>The secreted proteins of Achlya hypogyna and Thraustotheca clavata identify the ancestral oomycete secretome and reveal gene acquisitions by horizontal gene transfer.</title>
        <authorList>
            <person name="Misner I."/>
            <person name="Blouin N."/>
            <person name="Leonard G."/>
            <person name="Richards T.A."/>
            <person name="Lane C.E."/>
        </authorList>
    </citation>
    <scope>NUCLEOTIDE SEQUENCE</scope>
    <source>
        <strain evidence="2 4">ATCC 48635</strain>
    </source>
</reference>
<evidence type="ECO:0000313" key="2">
    <source>
        <dbReference type="EMBL" id="AIG55994.1"/>
    </source>
</evidence>
<protein>
    <submittedName>
        <fullName evidence="2">Secreted protein</fullName>
    </submittedName>
</protein>
<keyword evidence="4" id="KW-1185">Reference proteome</keyword>
<sequence length="99" mass="10709">MRLAAYIVSACVAIQAAAMSAYDDSAAQAALAKAEKWVGLHLVASRDEAGSDASAIVETEIGYEPVRIIRNRGFTEDLVFGRLNIKLDEQKVITKVWIG</sequence>
<dbReference type="EMBL" id="KM038533">
    <property type="protein sequence ID" value="AIG55994.1"/>
    <property type="molecule type" value="Genomic_DNA"/>
</dbReference>
<evidence type="ECO:0000256" key="1">
    <source>
        <dbReference type="SAM" id="SignalP"/>
    </source>
</evidence>